<comment type="caution">
    <text evidence="1">The sequence shown here is derived from an EMBL/GenBank/DDBJ whole genome shotgun (WGS) entry which is preliminary data.</text>
</comment>
<evidence type="ECO:0000313" key="2">
    <source>
        <dbReference type="Proteomes" id="UP000242231"/>
    </source>
</evidence>
<accession>A0A2P5TQD9</accession>
<name>A0A2P5TQD9_9GAMM</name>
<protein>
    <submittedName>
        <fullName evidence="1">Uncharacterized protein</fullName>
    </submittedName>
</protein>
<dbReference type="RefSeq" id="WP_104485141.1">
    <property type="nucleotide sequence ID" value="NZ_BMYB01000004.1"/>
</dbReference>
<sequence>MDIIISATHALTKWLGVTLPKLPSPDGKRLGTQPLTTGFAQIAWQCHLQEHGRRSGLRYHTVIAVEAYSRYAILLPFTMPPTQSELEKVLLERWGNEALQLALDSGAINDDELPLMADCFATQDCHTRWFNNNDLSINGHVADAGQWVQQTLTHEGMDYLDDNHCYGLGMHINQRYKTVGGQRAKAFRPVVRLLDDALFRFGAGLAAVTYPDTRVGDFPCPYPDQPVRNNVVQLAQYRRSSSR</sequence>
<organism evidence="1 2">
    <name type="scientific">Oceanisphaera arctica</name>
    <dbReference type="NCBI Taxonomy" id="641510"/>
    <lineage>
        <taxon>Bacteria</taxon>
        <taxon>Pseudomonadati</taxon>
        <taxon>Pseudomonadota</taxon>
        <taxon>Gammaproteobacteria</taxon>
        <taxon>Aeromonadales</taxon>
        <taxon>Aeromonadaceae</taxon>
        <taxon>Oceanisphaera</taxon>
    </lineage>
</organism>
<keyword evidence="2" id="KW-1185">Reference proteome</keyword>
<proteinExistence type="predicted"/>
<dbReference type="OrthoDB" id="5598524at2"/>
<reference evidence="2" key="1">
    <citation type="submission" date="2016-11" db="EMBL/GenBank/DDBJ databases">
        <authorList>
            <person name="Sisinthy S."/>
            <person name="Ara S."/>
            <person name="Gundlapally S.R."/>
        </authorList>
    </citation>
    <scope>NUCLEOTIDE SEQUENCE [LARGE SCALE GENOMIC DNA]</scope>
    <source>
        <strain evidence="2">V1-41</strain>
    </source>
</reference>
<gene>
    <name evidence="1" type="ORF">UN63_02105</name>
</gene>
<dbReference type="AlphaFoldDB" id="A0A2P5TQD9"/>
<dbReference type="Proteomes" id="UP000242231">
    <property type="component" value="Unassembled WGS sequence"/>
</dbReference>
<evidence type="ECO:0000313" key="1">
    <source>
        <dbReference type="EMBL" id="PPL17986.1"/>
    </source>
</evidence>
<dbReference type="EMBL" id="MPZM01000003">
    <property type="protein sequence ID" value="PPL17986.1"/>
    <property type="molecule type" value="Genomic_DNA"/>
</dbReference>